<evidence type="ECO:0000313" key="6">
    <source>
        <dbReference type="Proteomes" id="UP000503336"/>
    </source>
</evidence>
<sequence length="99" mass="10504">MEVNSALASRFYQNVQGALRPEEGVRAASGPGETALNAARSFVETLRQGEQVAEAGMVGRADPQSVVTALASAEIALQSAVSIRDKVVESYQEILRMPV</sequence>
<keyword evidence="3 4" id="KW-0975">Bacterial flagellum</keyword>
<evidence type="ECO:0000313" key="5">
    <source>
        <dbReference type="EMBL" id="QIE56985.1"/>
    </source>
</evidence>
<reference evidence="5 6" key="1">
    <citation type="submission" date="2020-02" db="EMBL/GenBank/DDBJ databases">
        <title>complete genome sequence of Rhodobacteraceae bacterium.</title>
        <authorList>
            <person name="Park J."/>
            <person name="Kim Y.-S."/>
            <person name="Kim K.-H."/>
        </authorList>
    </citation>
    <scope>NUCLEOTIDE SEQUENCE [LARGE SCALE GENOMIC DNA]</scope>
    <source>
        <strain evidence="5 6">RR4-56</strain>
    </source>
</reference>
<dbReference type="PANTHER" id="PTHR34653">
    <property type="match status" value="1"/>
</dbReference>
<keyword evidence="5" id="KW-0969">Cilium</keyword>
<dbReference type="GO" id="GO:0071973">
    <property type="term" value="P:bacterial-type flagellum-dependent cell motility"/>
    <property type="evidence" value="ECO:0007669"/>
    <property type="project" value="InterPro"/>
</dbReference>
<dbReference type="Pfam" id="PF02049">
    <property type="entry name" value="FliE"/>
    <property type="match status" value="1"/>
</dbReference>
<dbReference type="GO" id="GO:0009425">
    <property type="term" value="C:bacterial-type flagellum basal body"/>
    <property type="evidence" value="ECO:0007669"/>
    <property type="project" value="UniProtKB-SubCell"/>
</dbReference>
<dbReference type="PANTHER" id="PTHR34653:SF1">
    <property type="entry name" value="FLAGELLAR HOOK-BASAL BODY COMPLEX PROTEIN FLIE"/>
    <property type="match status" value="1"/>
</dbReference>
<evidence type="ECO:0000256" key="1">
    <source>
        <dbReference type="ARBA" id="ARBA00004117"/>
    </source>
</evidence>
<dbReference type="EMBL" id="CP049056">
    <property type="protein sequence ID" value="QIE56985.1"/>
    <property type="molecule type" value="Genomic_DNA"/>
</dbReference>
<accession>A0A7L5BYI4</accession>
<gene>
    <name evidence="4 5" type="primary">fliE</name>
    <name evidence="5" type="ORF">G5B40_16990</name>
</gene>
<dbReference type="RefSeq" id="WP_165101079.1">
    <property type="nucleotide sequence ID" value="NZ_CP049056.1"/>
</dbReference>
<comment type="similarity">
    <text evidence="2 4">Belongs to the FliE family.</text>
</comment>
<dbReference type="HAMAP" id="MF_00724">
    <property type="entry name" value="FliE"/>
    <property type="match status" value="1"/>
</dbReference>
<dbReference type="GO" id="GO:0005198">
    <property type="term" value="F:structural molecule activity"/>
    <property type="evidence" value="ECO:0007669"/>
    <property type="project" value="InterPro"/>
</dbReference>
<dbReference type="KEGG" id="hdh:G5B40_16990"/>
<keyword evidence="5" id="KW-0966">Cell projection</keyword>
<keyword evidence="6" id="KW-1185">Reference proteome</keyword>
<name>A0A7L5BYI4_9RHOB</name>
<organism evidence="5 6">
    <name type="scientific">Pikeienuella piscinae</name>
    <dbReference type="NCBI Taxonomy" id="2748098"/>
    <lineage>
        <taxon>Bacteria</taxon>
        <taxon>Pseudomonadati</taxon>
        <taxon>Pseudomonadota</taxon>
        <taxon>Alphaproteobacteria</taxon>
        <taxon>Rhodobacterales</taxon>
        <taxon>Paracoccaceae</taxon>
        <taxon>Pikeienuella</taxon>
    </lineage>
</organism>
<proteinExistence type="inferred from homology"/>
<evidence type="ECO:0000256" key="4">
    <source>
        <dbReference type="HAMAP-Rule" id="MF_00724"/>
    </source>
</evidence>
<comment type="subcellular location">
    <subcellularLocation>
        <location evidence="1 4">Bacterial flagellum basal body</location>
    </subcellularLocation>
</comment>
<dbReference type="GO" id="GO:0003774">
    <property type="term" value="F:cytoskeletal motor activity"/>
    <property type="evidence" value="ECO:0007669"/>
    <property type="project" value="InterPro"/>
</dbReference>
<dbReference type="Proteomes" id="UP000503336">
    <property type="component" value="Chromosome"/>
</dbReference>
<dbReference type="InterPro" id="IPR001624">
    <property type="entry name" value="FliE"/>
</dbReference>
<evidence type="ECO:0000256" key="3">
    <source>
        <dbReference type="ARBA" id="ARBA00023143"/>
    </source>
</evidence>
<keyword evidence="5" id="KW-0282">Flagellum</keyword>
<dbReference type="AlphaFoldDB" id="A0A7L5BYI4"/>
<protein>
    <recommendedName>
        <fullName evidence="4">Flagellar hook-basal body complex protein FliE</fullName>
    </recommendedName>
</protein>
<evidence type="ECO:0000256" key="2">
    <source>
        <dbReference type="ARBA" id="ARBA00009272"/>
    </source>
</evidence>